<evidence type="ECO:0000256" key="4">
    <source>
        <dbReference type="ARBA" id="ARBA00022547"/>
    </source>
</evidence>
<keyword evidence="2 15" id="KW-0813">Transport</keyword>
<evidence type="ECO:0000256" key="10">
    <source>
        <dbReference type="ARBA" id="ARBA00023310"/>
    </source>
</evidence>
<sequence length="171" mass="19453">MMLFLAGGGGILSFSSGFAIWVAISLILFLVLMSKYAVPLIMDALQERETRIKDSLESAEQALERAEKISKDNEKALREAEKKAKEIRKEAIEEAEMLRAERIEKSKEEAEQILEQARETIEQEKKRAMMELRDEVAHLAIQSASKIIDAELDEKKNNKLVDSFIKDISKN</sequence>
<evidence type="ECO:0000256" key="13">
    <source>
        <dbReference type="ARBA" id="ARBA00026054"/>
    </source>
</evidence>
<keyword evidence="8 15" id="KW-0406">Ion transport</keyword>
<dbReference type="InterPro" id="IPR028987">
    <property type="entry name" value="ATP_synth_B-like_membr_sf"/>
</dbReference>
<evidence type="ECO:0000256" key="11">
    <source>
        <dbReference type="ARBA" id="ARBA00025198"/>
    </source>
</evidence>
<keyword evidence="4 15" id="KW-0138">CF(0)</keyword>
<keyword evidence="9 15" id="KW-0472">Membrane</keyword>
<organism evidence="18 19">
    <name type="scientific">Fodinibius salipaludis</name>
    <dbReference type="NCBI Taxonomy" id="2032627"/>
    <lineage>
        <taxon>Bacteria</taxon>
        <taxon>Pseudomonadati</taxon>
        <taxon>Balneolota</taxon>
        <taxon>Balneolia</taxon>
        <taxon>Balneolales</taxon>
        <taxon>Balneolaceae</taxon>
        <taxon>Fodinibius</taxon>
    </lineage>
</organism>
<feature type="transmembrane region" description="Helical" evidence="15">
    <location>
        <begin position="12"/>
        <end position="32"/>
    </location>
</feature>
<keyword evidence="5 15" id="KW-0812">Transmembrane</keyword>
<evidence type="ECO:0000256" key="6">
    <source>
        <dbReference type="ARBA" id="ARBA00022781"/>
    </source>
</evidence>
<comment type="subunit">
    <text evidence="13">F-type ATPases have 2 components, F(1) - the catalytic core - and F(0) - the membrane proton channel. F(1) has five subunits: alpha(3), beta(3), gamma(1), delta(1), epsilon(1). F(0) has four main subunits: a(1), b(2) and c(10-14). The alpha and beta chains form an alternating ring which encloses part of the gamma chain. F(1) is attached to F(0) by a central stalk formed by the gamma and epsilon chains, while a peripheral stalk is formed by the delta and b chains.</text>
</comment>
<dbReference type="Pfam" id="PF00430">
    <property type="entry name" value="ATP-synt_B"/>
    <property type="match status" value="1"/>
</dbReference>
<evidence type="ECO:0000256" key="14">
    <source>
        <dbReference type="ARBA" id="ARBA00037847"/>
    </source>
</evidence>
<dbReference type="GO" id="GO:0005886">
    <property type="term" value="C:plasma membrane"/>
    <property type="evidence" value="ECO:0007669"/>
    <property type="project" value="UniProtKB-SubCell"/>
</dbReference>
<evidence type="ECO:0000313" key="19">
    <source>
        <dbReference type="Proteomes" id="UP000218831"/>
    </source>
</evidence>
<dbReference type="CDD" id="cd06503">
    <property type="entry name" value="ATP-synt_Fo_b"/>
    <property type="match status" value="1"/>
</dbReference>
<evidence type="ECO:0000256" key="8">
    <source>
        <dbReference type="ARBA" id="ARBA00023065"/>
    </source>
</evidence>
<evidence type="ECO:0000256" key="3">
    <source>
        <dbReference type="ARBA" id="ARBA00022475"/>
    </source>
</evidence>
<dbReference type="PANTHER" id="PTHR33445">
    <property type="entry name" value="ATP SYNTHASE SUBUNIT B', CHLOROPLASTIC"/>
    <property type="match status" value="1"/>
</dbReference>
<evidence type="ECO:0000256" key="2">
    <source>
        <dbReference type="ARBA" id="ARBA00022448"/>
    </source>
</evidence>
<dbReference type="Proteomes" id="UP000218831">
    <property type="component" value="Unassembled WGS sequence"/>
</dbReference>
<evidence type="ECO:0000256" key="5">
    <source>
        <dbReference type="ARBA" id="ARBA00022692"/>
    </source>
</evidence>
<dbReference type="EMBL" id="NSKE01000001">
    <property type="protein sequence ID" value="PAU95681.1"/>
    <property type="molecule type" value="Genomic_DNA"/>
</dbReference>
<protein>
    <recommendedName>
        <fullName evidence="15">ATP synthase subunit b</fullName>
    </recommendedName>
    <alternativeName>
        <fullName evidence="15">ATP synthase F(0) sector subunit b</fullName>
    </alternativeName>
    <alternativeName>
        <fullName evidence="15">ATPase subunit I</fullName>
    </alternativeName>
    <alternativeName>
        <fullName evidence="15">F-type ATPase subunit b</fullName>
        <shortName evidence="15">F-ATPase subunit b</shortName>
    </alternativeName>
</protein>
<keyword evidence="7 15" id="KW-1133">Transmembrane helix</keyword>
<accession>A0A2A2GDR9</accession>
<evidence type="ECO:0000256" key="1">
    <source>
        <dbReference type="ARBA" id="ARBA00005513"/>
    </source>
</evidence>
<reference evidence="18 19" key="1">
    <citation type="submission" date="2017-08" db="EMBL/GenBank/DDBJ databases">
        <title>Aliifodinibius alkalisoli sp. nov., isolated from saline alkaline soil.</title>
        <authorList>
            <person name="Liu D."/>
            <person name="Zhang G."/>
        </authorList>
    </citation>
    <scope>NUCLEOTIDE SEQUENCE [LARGE SCALE GENOMIC DNA]</scope>
    <source>
        <strain evidence="18 19">WN023</strain>
    </source>
</reference>
<evidence type="ECO:0000256" key="17">
    <source>
        <dbReference type="SAM" id="Coils"/>
    </source>
</evidence>
<comment type="similarity">
    <text evidence="1 15 16">Belongs to the ATPase B chain family.</text>
</comment>
<dbReference type="AlphaFoldDB" id="A0A2A2GDR9"/>
<evidence type="ECO:0000256" key="16">
    <source>
        <dbReference type="RuleBase" id="RU003848"/>
    </source>
</evidence>
<dbReference type="GO" id="GO:0012505">
    <property type="term" value="C:endomembrane system"/>
    <property type="evidence" value="ECO:0007669"/>
    <property type="project" value="UniProtKB-SubCell"/>
</dbReference>
<comment type="subunit">
    <text evidence="15">F-type ATPases have 2 components, F(1) - the catalytic core - and F(0) - the membrane proton channel. F(1) has five subunits: alpha(3), beta(3), gamma(1), delta(1), epsilon(1). F(0) has three main subunits: a(1), b(2) and c(10-14). The alpha and beta chains form an alternating ring which encloses part of the gamma chain. F(1) is attached to F(0) by a central stalk formed by the gamma and epsilon chains, while a peripheral stalk is formed by the delta and b chains.</text>
</comment>
<dbReference type="RefSeq" id="WP_095604926.1">
    <property type="nucleotide sequence ID" value="NZ_NSKE01000001.1"/>
</dbReference>
<evidence type="ECO:0000256" key="12">
    <source>
        <dbReference type="ARBA" id="ARBA00025614"/>
    </source>
</evidence>
<dbReference type="GO" id="GO:0046961">
    <property type="term" value="F:proton-transporting ATPase activity, rotational mechanism"/>
    <property type="evidence" value="ECO:0007669"/>
    <property type="project" value="TreeGrafter"/>
</dbReference>
<comment type="caution">
    <text evidence="18">The sequence shown here is derived from an EMBL/GenBank/DDBJ whole genome shotgun (WGS) entry which is preliminary data.</text>
</comment>
<dbReference type="InterPro" id="IPR005864">
    <property type="entry name" value="ATP_synth_F0_bsu_bac"/>
</dbReference>
<evidence type="ECO:0000256" key="7">
    <source>
        <dbReference type="ARBA" id="ARBA00022989"/>
    </source>
</evidence>
<keyword evidence="17" id="KW-0175">Coiled coil</keyword>
<comment type="function">
    <text evidence="11 15">F(1)F(0) ATP synthase produces ATP from ADP in the presence of a proton or sodium gradient. F-type ATPases consist of two structural domains, F(1) containing the extramembraneous catalytic core and F(0) containing the membrane proton channel, linked together by a central stalk and a peripheral stalk. During catalysis, ATP synthesis in the catalytic domain of F(1) is coupled via a rotary mechanism of the central stalk subunits to proton translocation.</text>
</comment>
<dbReference type="InterPro" id="IPR002146">
    <property type="entry name" value="ATP_synth_b/b'su_bac/chlpt"/>
</dbReference>
<keyword evidence="10 15" id="KW-0066">ATP synthesis</keyword>
<dbReference type="GO" id="GO:0045259">
    <property type="term" value="C:proton-transporting ATP synthase complex"/>
    <property type="evidence" value="ECO:0007669"/>
    <property type="project" value="UniProtKB-KW"/>
</dbReference>
<dbReference type="OrthoDB" id="9795289at2"/>
<proteinExistence type="inferred from homology"/>
<evidence type="ECO:0000256" key="9">
    <source>
        <dbReference type="ARBA" id="ARBA00023136"/>
    </source>
</evidence>
<dbReference type="Gene3D" id="1.20.5.620">
    <property type="entry name" value="F1F0 ATP synthase subunit B, membrane domain"/>
    <property type="match status" value="1"/>
</dbReference>
<keyword evidence="6 15" id="KW-0375">Hydrogen ion transport</keyword>
<dbReference type="GO" id="GO:0046933">
    <property type="term" value="F:proton-transporting ATP synthase activity, rotational mechanism"/>
    <property type="evidence" value="ECO:0007669"/>
    <property type="project" value="UniProtKB-UniRule"/>
</dbReference>
<comment type="subcellular location">
    <subcellularLocation>
        <location evidence="15">Cell membrane</location>
        <topology evidence="15">Single-pass membrane protein</topology>
    </subcellularLocation>
    <subcellularLocation>
        <location evidence="14">Endomembrane system</location>
        <topology evidence="14">Single-pass membrane protein</topology>
    </subcellularLocation>
</comment>
<comment type="function">
    <text evidence="12">Component of the F(0) channel, it forms part of the peripheral stalk, linking F(1) to F(0). The b'-subunit is a diverged and duplicated form of b found in plants and photosynthetic bacteria.</text>
</comment>
<dbReference type="NCBIfam" id="TIGR01144">
    <property type="entry name" value="ATP_synt_b"/>
    <property type="match status" value="1"/>
</dbReference>
<dbReference type="InterPro" id="IPR050059">
    <property type="entry name" value="ATP_synthase_B_chain"/>
</dbReference>
<gene>
    <name evidence="15 18" type="primary">atpF</name>
    <name evidence="18" type="ORF">CK503_01065</name>
</gene>
<keyword evidence="19" id="KW-1185">Reference proteome</keyword>
<feature type="coiled-coil region" evidence="17">
    <location>
        <begin position="42"/>
        <end position="134"/>
    </location>
</feature>
<evidence type="ECO:0000256" key="15">
    <source>
        <dbReference type="HAMAP-Rule" id="MF_01398"/>
    </source>
</evidence>
<name>A0A2A2GDR9_9BACT</name>
<dbReference type="PANTHER" id="PTHR33445:SF1">
    <property type="entry name" value="ATP SYNTHASE SUBUNIT B"/>
    <property type="match status" value="1"/>
</dbReference>
<evidence type="ECO:0000313" key="18">
    <source>
        <dbReference type="EMBL" id="PAU95681.1"/>
    </source>
</evidence>
<dbReference type="HAMAP" id="MF_01398">
    <property type="entry name" value="ATP_synth_b_bprime"/>
    <property type="match status" value="1"/>
</dbReference>
<dbReference type="SUPFAM" id="SSF81573">
    <property type="entry name" value="F1F0 ATP synthase subunit B, membrane domain"/>
    <property type="match status" value="1"/>
</dbReference>
<keyword evidence="3 15" id="KW-1003">Cell membrane</keyword>